<proteinExistence type="predicted"/>
<protein>
    <submittedName>
        <fullName evidence="2">Uncharacterized protein</fullName>
    </submittedName>
</protein>
<reference evidence="2 3" key="1">
    <citation type="submission" date="2023-10" db="EMBL/GenBank/DDBJ databases">
        <title>Chromosome-scale genome assembly provides insights into flower coloration mechanisms of Canna indica.</title>
        <authorList>
            <person name="Li C."/>
        </authorList>
    </citation>
    <scope>NUCLEOTIDE SEQUENCE [LARGE SCALE GENOMIC DNA]</scope>
    <source>
        <tissue evidence="2">Flower</tissue>
    </source>
</reference>
<evidence type="ECO:0000256" key="1">
    <source>
        <dbReference type="SAM" id="MobiDB-lite"/>
    </source>
</evidence>
<dbReference type="EMBL" id="CP136896">
    <property type="protein sequence ID" value="WOL13673.1"/>
    <property type="molecule type" value="Genomic_DNA"/>
</dbReference>
<organism evidence="2 3">
    <name type="scientific">Canna indica</name>
    <name type="common">Indian-shot</name>
    <dbReference type="NCBI Taxonomy" id="4628"/>
    <lineage>
        <taxon>Eukaryota</taxon>
        <taxon>Viridiplantae</taxon>
        <taxon>Streptophyta</taxon>
        <taxon>Embryophyta</taxon>
        <taxon>Tracheophyta</taxon>
        <taxon>Spermatophyta</taxon>
        <taxon>Magnoliopsida</taxon>
        <taxon>Liliopsida</taxon>
        <taxon>Zingiberales</taxon>
        <taxon>Cannaceae</taxon>
        <taxon>Canna</taxon>
    </lineage>
</organism>
<accession>A0AAQ3KV52</accession>
<dbReference type="Proteomes" id="UP001327560">
    <property type="component" value="Chromosome 7"/>
</dbReference>
<gene>
    <name evidence="2" type="ORF">Cni_G22446</name>
</gene>
<keyword evidence="3" id="KW-1185">Reference proteome</keyword>
<sequence length="145" mass="16844">MDEEMPLIFEEDEEVPIISEVFETELLKEREFVLHELVEGLPPEVAAAREESEYKNEVMEEPNEEETMEVEEGSLQQQQDEWMAEELQPRRAIPMAMIWPGFCYIEFHRFGQSGHNPGTDQAEIWGACSRPLAPGCERWRSDLDG</sequence>
<feature type="region of interest" description="Disordered" evidence="1">
    <location>
        <begin position="48"/>
        <end position="75"/>
    </location>
</feature>
<evidence type="ECO:0000313" key="3">
    <source>
        <dbReference type="Proteomes" id="UP001327560"/>
    </source>
</evidence>
<name>A0AAQ3KV52_9LILI</name>
<feature type="compositionally biased region" description="Basic and acidic residues" evidence="1">
    <location>
        <begin position="48"/>
        <end position="58"/>
    </location>
</feature>
<feature type="compositionally biased region" description="Acidic residues" evidence="1">
    <location>
        <begin position="59"/>
        <end position="72"/>
    </location>
</feature>
<dbReference type="AlphaFoldDB" id="A0AAQ3KV52"/>
<evidence type="ECO:0000313" key="2">
    <source>
        <dbReference type="EMBL" id="WOL13673.1"/>
    </source>
</evidence>